<dbReference type="InterPro" id="IPR013563">
    <property type="entry name" value="Oligopep_ABC_C"/>
</dbReference>
<dbReference type="PANTHER" id="PTHR43776">
    <property type="entry name" value="TRANSPORT ATP-BINDING PROTEIN"/>
    <property type="match status" value="1"/>
</dbReference>
<dbReference type="PROSITE" id="PS50893">
    <property type="entry name" value="ABC_TRANSPORTER_2"/>
    <property type="match status" value="1"/>
</dbReference>
<dbReference type="SUPFAM" id="SSF52540">
    <property type="entry name" value="P-loop containing nucleoside triphosphate hydrolases"/>
    <property type="match status" value="1"/>
</dbReference>
<evidence type="ECO:0000256" key="4">
    <source>
        <dbReference type="ARBA" id="ARBA00022840"/>
    </source>
</evidence>
<dbReference type="Pfam" id="PF00005">
    <property type="entry name" value="ABC_tran"/>
    <property type="match status" value="1"/>
</dbReference>
<proteinExistence type="inferred from homology"/>
<evidence type="ECO:0000256" key="2">
    <source>
        <dbReference type="ARBA" id="ARBA00022448"/>
    </source>
</evidence>
<dbReference type="EMBL" id="VXMH01000028">
    <property type="protein sequence ID" value="MYC94598.1"/>
    <property type="molecule type" value="Genomic_DNA"/>
</dbReference>
<dbReference type="PROSITE" id="PS00211">
    <property type="entry name" value="ABC_TRANSPORTER_1"/>
    <property type="match status" value="1"/>
</dbReference>
<accession>A0A6B1D4U4</accession>
<dbReference type="Gene3D" id="3.40.50.300">
    <property type="entry name" value="P-loop containing nucleotide triphosphate hydrolases"/>
    <property type="match status" value="1"/>
</dbReference>
<dbReference type="InterPro" id="IPR017871">
    <property type="entry name" value="ABC_transporter-like_CS"/>
</dbReference>
<comment type="similarity">
    <text evidence="1">Belongs to the ABC transporter superfamily.</text>
</comment>
<gene>
    <name evidence="6" type="ORF">F4X14_06470</name>
</gene>
<dbReference type="GO" id="GO:0016887">
    <property type="term" value="F:ATP hydrolysis activity"/>
    <property type="evidence" value="ECO:0007669"/>
    <property type="project" value="InterPro"/>
</dbReference>
<keyword evidence="4 6" id="KW-0067">ATP-binding</keyword>
<dbReference type="PANTHER" id="PTHR43776:SF7">
    <property type="entry name" value="D,D-DIPEPTIDE TRANSPORT ATP-BINDING PROTEIN DDPF-RELATED"/>
    <property type="match status" value="1"/>
</dbReference>
<feature type="domain" description="ABC transporter" evidence="5">
    <location>
        <begin position="22"/>
        <end position="267"/>
    </location>
</feature>
<dbReference type="InterPro" id="IPR003593">
    <property type="entry name" value="AAA+_ATPase"/>
</dbReference>
<keyword evidence="2" id="KW-0813">Transport</keyword>
<protein>
    <submittedName>
        <fullName evidence="6">ABC transporter ATP-binding protein</fullName>
    </submittedName>
</protein>
<dbReference type="CDD" id="cd03257">
    <property type="entry name" value="ABC_NikE_OppD_transporters"/>
    <property type="match status" value="1"/>
</dbReference>
<comment type="caution">
    <text evidence="6">The sequence shown here is derived from an EMBL/GenBank/DDBJ whole genome shotgun (WGS) entry which is preliminary data.</text>
</comment>
<evidence type="ECO:0000313" key="6">
    <source>
        <dbReference type="EMBL" id="MYC94598.1"/>
    </source>
</evidence>
<dbReference type="SMART" id="SM00382">
    <property type="entry name" value="AAA"/>
    <property type="match status" value="1"/>
</dbReference>
<evidence type="ECO:0000259" key="5">
    <source>
        <dbReference type="PROSITE" id="PS50893"/>
    </source>
</evidence>
<evidence type="ECO:0000256" key="1">
    <source>
        <dbReference type="ARBA" id="ARBA00005417"/>
    </source>
</evidence>
<organism evidence="6">
    <name type="scientific">Caldilineaceae bacterium SB0661_bin_32</name>
    <dbReference type="NCBI Taxonomy" id="2605255"/>
    <lineage>
        <taxon>Bacteria</taxon>
        <taxon>Bacillati</taxon>
        <taxon>Chloroflexota</taxon>
        <taxon>Caldilineae</taxon>
        <taxon>Caldilineales</taxon>
        <taxon>Caldilineaceae</taxon>
    </lineage>
</organism>
<sequence length="273" mass="29702">MTVVTAHAGEKLQQKATAGPLLEGKDISVTFGRGAEAFDAVRAASVTVHSGEAVGIVGESGSGKTTLARALVGLQRPSAGEVRLEGRSIFSAGIEQRMPRSERWKTQMIFQDPYSSLNPRMRVWQAVAEAVQVWKRLPGAEARVQALRLLNAMGISDDQARQFPKSLSGGQRQRVSVARALAPDPKVLIADEPTSSIDQSAQAQLLNLLRLLQSERGLAIIFISHDLGLVRYLTSRVYVMQKGDVVEAGKTQDVLERPQHSYTRLLIDSIPGR</sequence>
<dbReference type="GO" id="GO:0015833">
    <property type="term" value="P:peptide transport"/>
    <property type="evidence" value="ECO:0007669"/>
    <property type="project" value="InterPro"/>
</dbReference>
<dbReference type="InterPro" id="IPR027417">
    <property type="entry name" value="P-loop_NTPase"/>
</dbReference>
<dbReference type="InterPro" id="IPR050319">
    <property type="entry name" value="ABC_transp_ATP-bind"/>
</dbReference>
<dbReference type="GO" id="GO:0055085">
    <property type="term" value="P:transmembrane transport"/>
    <property type="evidence" value="ECO:0007669"/>
    <property type="project" value="UniProtKB-ARBA"/>
</dbReference>
<evidence type="ECO:0000256" key="3">
    <source>
        <dbReference type="ARBA" id="ARBA00022741"/>
    </source>
</evidence>
<dbReference type="GO" id="GO:0005524">
    <property type="term" value="F:ATP binding"/>
    <property type="evidence" value="ECO:0007669"/>
    <property type="project" value="UniProtKB-KW"/>
</dbReference>
<name>A0A6B1D4U4_9CHLR</name>
<keyword evidence="3" id="KW-0547">Nucleotide-binding</keyword>
<dbReference type="InterPro" id="IPR003439">
    <property type="entry name" value="ABC_transporter-like_ATP-bd"/>
</dbReference>
<reference evidence="6" key="1">
    <citation type="submission" date="2019-09" db="EMBL/GenBank/DDBJ databases">
        <title>Characterisation of the sponge microbiome using genome-centric metagenomics.</title>
        <authorList>
            <person name="Engelberts J.P."/>
            <person name="Robbins S.J."/>
            <person name="De Goeij J.M."/>
            <person name="Aranda M."/>
            <person name="Bell S.C."/>
            <person name="Webster N.S."/>
        </authorList>
    </citation>
    <scope>NUCLEOTIDE SEQUENCE</scope>
    <source>
        <strain evidence="6">SB0661_bin_32</strain>
    </source>
</reference>
<dbReference type="Pfam" id="PF08352">
    <property type="entry name" value="oligo_HPY"/>
    <property type="match status" value="1"/>
</dbReference>
<dbReference type="AlphaFoldDB" id="A0A6B1D4U4"/>